<reference evidence="3 4" key="1">
    <citation type="journal article" date="2012" name="Proc. Natl. Acad. Sci. U.S.A.">
        <title>Comparative genomics of Ceriporiopsis subvermispora and Phanerochaete chrysosporium provide insight into selective ligninolysis.</title>
        <authorList>
            <person name="Fernandez-Fueyo E."/>
            <person name="Ruiz-Duenas F.J."/>
            <person name="Ferreira P."/>
            <person name="Floudas D."/>
            <person name="Hibbett D.S."/>
            <person name="Canessa P."/>
            <person name="Larrondo L.F."/>
            <person name="James T.Y."/>
            <person name="Seelenfreund D."/>
            <person name="Lobos S."/>
            <person name="Polanco R."/>
            <person name="Tello M."/>
            <person name="Honda Y."/>
            <person name="Watanabe T."/>
            <person name="Watanabe T."/>
            <person name="Ryu J.S."/>
            <person name="Kubicek C.P."/>
            <person name="Schmoll M."/>
            <person name="Gaskell J."/>
            <person name="Hammel K.E."/>
            <person name="St John F.J."/>
            <person name="Vanden Wymelenberg A."/>
            <person name="Sabat G."/>
            <person name="Splinter BonDurant S."/>
            <person name="Syed K."/>
            <person name="Yadav J.S."/>
            <person name="Doddapaneni H."/>
            <person name="Subramanian V."/>
            <person name="Lavin J.L."/>
            <person name="Oguiza J.A."/>
            <person name="Perez G."/>
            <person name="Pisabarro A.G."/>
            <person name="Ramirez L."/>
            <person name="Santoyo F."/>
            <person name="Master E."/>
            <person name="Coutinho P.M."/>
            <person name="Henrissat B."/>
            <person name="Lombard V."/>
            <person name="Magnuson J.K."/>
            <person name="Kuees U."/>
            <person name="Hori C."/>
            <person name="Igarashi K."/>
            <person name="Samejima M."/>
            <person name="Held B.W."/>
            <person name="Barry K.W."/>
            <person name="LaButti K.M."/>
            <person name="Lapidus A."/>
            <person name="Lindquist E.A."/>
            <person name="Lucas S.M."/>
            <person name="Riley R."/>
            <person name="Salamov A.A."/>
            <person name="Hoffmeister D."/>
            <person name="Schwenk D."/>
            <person name="Hadar Y."/>
            <person name="Yarden O."/>
            <person name="de Vries R.P."/>
            <person name="Wiebenga A."/>
            <person name="Stenlid J."/>
            <person name="Eastwood D."/>
            <person name="Grigoriev I.V."/>
            <person name="Berka R.M."/>
            <person name="Blanchette R.A."/>
            <person name="Kersten P."/>
            <person name="Martinez A.T."/>
            <person name="Vicuna R."/>
            <person name="Cullen D."/>
        </authorList>
    </citation>
    <scope>NUCLEOTIDE SEQUENCE [LARGE SCALE GENOMIC DNA]</scope>
    <source>
        <strain evidence="3 4">B</strain>
    </source>
</reference>
<feature type="domain" description="Peptidase S53 activation" evidence="2">
    <location>
        <begin position="34"/>
        <end position="195"/>
    </location>
</feature>
<evidence type="ECO:0000256" key="1">
    <source>
        <dbReference type="SAM" id="SignalP"/>
    </source>
</evidence>
<feature type="signal peptide" evidence="1">
    <location>
        <begin position="1"/>
        <end position="17"/>
    </location>
</feature>
<feature type="chain" id="PRO_5004023897" description="Peptidase S53 activation domain-containing protein" evidence="1">
    <location>
        <begin position="18"/>
        <end position="228"/>
    </location>
</feature>
<name>M2QYD8_CERS8</name>
<protein>
    <recommendedName>
        <fullName evidence="2">Peptidase S53 activation domain-containing protein</fullName>
    </recommendedName>
</protein>
<dbReference type="STRING" id="914234.M2QYD8"/>
<dbReference type="AlphaFoldDB" id="M2QYD8"/>
<keyword evidence="1" id="KW-0732">Signal</keyword>
<dbReference type="SMART" id="SM00944">
    <property type="entry name" value="Pro-kuma_activ"/>
    <property type="match status" value="1"/>
</dbReference>
<accession>M2QYD8</accession>
<dbReference type="CDD" id="cd11377">
    <property type="entry name" value="Pro-peptidase_S53"/>
    <property type="match status" value="1"/>
</dbReference>
<dbReference type="PANTHER" id="PTHR14218:SF15">
    <property type="entry name" value="TRIPEPTIDYL-PEPTIDASE 1"/>
    <property type="match status" value="1"/>
</dbReference>
<evidence type="ECO:0000313" key="4">
    <source>
        <dbReference type="Proteomes" id="UP000016930"/>
    </source>
</evidence>
<dbReference type="GO" id="GO:0004175">
    <property type="term" value="F:endopeptidase activity"/>
    <property type="evidence" value="ECO:0007669"/>
    <property type="project" value="TreeGrafter"/>
</dbReference>
<dbReference type="SUPFAM" id="SSF54897">
    <property type="entry name" value="Protease propeptides/inhibitors"/>
    <property type="match status" value="2"/>
</dbReference>
<dbReference type="InterPro" id="IPR015366">
    <property type="entry name" value="S53_propep"/>
</dbReference>
<keyword evidence="4" id="KW-1185">Reference proteome</keyword>
<dbReference type="EMBL" id="KB445797">
    <property type="protein sequence ID" value="EMD37175.1"/>
    <property type="molecule type" value="Genomic_DNA"/>
</dbReference>
<dbReference type="OrthoDB" id="2800561at2759"/>
<dbReference type="HOGENOM" id="CLU_105921_0_0_1"/>
<dbReference type="GO" id="GO:0008240">
    <property type="term" value="F:tripeptidyl-peptidase activity"/>
    <property type="evidence" value="ECO:0007669"/>
    <property type="project" value="TreeGrafter"/>
</dbReference>
<proteinExistence type="predicted"/>
<dbReference type="GO" id="GO:0006508">
    <property type="term" value="P:proteolysis"/>
    <property type="evidence" value="ECO:0007669"/>
    <property type="project" value="TreeGrafter"/>
</dbReference>
<sequence>MVAAGFFIASLFALACSKPLSRFMQKHETRSNVPNGFMQGSSAPSDTVLKLRLALVQSDPAGLEKALYDVSTPWSPRYGQHLTREEASHIVSLLPDANRVLSCTQAAAFAAPTSETQQAAKSWLAENGVNATTMNPAGDWLSITVPASKANELFNADFTIFTHESTGKQAIRTLAYSIPADLKGHIDFVHPFRSADLERGDKLRKHLRRHYKSHYIGYLERGDKLRKH</sequence>
<dbReference type="InterPro" id="IPR050819">
    <property type="entry name" value="Tripeptidyl-peptidase_I"/>
</dbReference>
<dbReference type="Proteomes" id="UP000016930">
    <property type="component" value="Unassembled WGS sequence"/>
</dbReference>
<evidence type="ECO:0000259" key="2">
    <source>
        <dbReference type="SMART" id="SM00944"/>
    </source>
</evidence>
<dbReference type="PANTHER" id="PTHR14218">
    <property type="entry name" value="PROTEASE S8 TRIPEPTIDYL PEPTIDASE I CLN2"/>
    <property type="match status" value="1"/>
</dbReference>
<dbReference type="Pfam" id="PF09286">
    <property type="entry name" value="Pro-kuma_activ"/>
    <property type="match status" value="2"/>
</dbReference>
<evidence type="ECO:0000313" key="3">
    <source>
        <dbReference type="EMBL" id="EMD37175.1"/>
    </source>
</evidence>
<gene>
    <name evidence="3" type="ORF">CERSUDRAFT_74157</name>
</gene>
<organism evidence="3 4">
    <name type="scientific">Ceriporiopsis subvermispora (strain B)</name>
    <name type="common">White-rot fungus</name>
    <name type="synonym">Gelatoporia subvermispora</name>
    <dbReference type="NCBI Taxonomy" id="914234"/>
    <lineage>
        <taxon>Eukaryota</taxon>
        <taxon>Fungi</taxon>
        <taxon>Dikarya</taxon>
        <taxon>Basidiomycota</taxon>
        <taxon>Agaricomycotina</taxon>
        <taxon>Agaricomycetes</taxon>
        <taxon>Polyporales</taxon>
        <taxon>Gelatoporiaceae</taxon>
        <taxon>Gelatoporia</taxon>
    </lineage>
</organism>